<proteinExistence type="predicted"/>
<dbReference type="Proteomes" id="UP000286045">
    <property type="component" value="Unassembled WGS sequence"/>
</dbReference>
<evidence type="ECO:0000256" key="1">
    <source>
        <dbReference type="SAM" id="Phobius"/>
    </source>
</evidence>
<protein>
    <submittedName>
        <fullName evidence="2">Uncharacterized protein</fullName>
    </submittedName>
</protein>
<dbReference type="EMBL" id="RYZI01000030">
    <property type="protein sequence ID" value="RWA13268.1"/>
    <property type="molecule type" value="Genomic_DNA"/>
</dbReference>
<feature type="transmembrane region" description="Helical" evidence="1">
    <location>
        <begin position="93"/>
        <end position="116"/>
    </location>
</feature>
<keyword evidence="3" id="KW-1185">Reference proteome</keyword>
<comment type="caution">
    <text evidence="2">The sequence shown here is derived from an EMBL/GenBank/DDBJ whole genome shotgun (WGS) entry which is preliminary data.</text>
</comment>
<gene>
    <name evidence="2" type="ORF">EKO27_g1801</name>
</gene>
<organism evidence="2 3">
    <name type="scientific">Xylaria grammica</name>
    <dbReference type="NCBI Taxonomy" id="363999"/>
    <lineage>
        <taxon>Eukaryota</taxon>
        <taxon>Fungi</taxon>
        <taxon>Dikarya</taxon>
        <taxon>Ascomycota</taxon>
        <taxon>Pezizomycotina</taxon>
        <taxon>Sordariomycetes</taxon>
        <taxon>Xylariomycetidae</taxon>
        <taxon>Xylariales</taxon>
        <taxon>Xylariaceae</taxon>
        <taxon>Xylaria</taxon>
    </lineage>
</organism>
<evidence type="ECO:0000313" key="3">
    <source>
        <dbReference type="Proteomes" id="UP000286045"/>
    </source>
</evidence>
<reference evidence="2 3" key="1">
    <citation type="submission" date="2018-12" db="EMBL/GenBank/DDBJ databases">
        <title>Draft genome sequence of Xylaria grammica IHI A82.</title>
        <authorList>
            <person name="Buettner E."/>
            <person name="Kellner H."/>
        </authorList>
    </citation>
    <scope>NUCLEOTIDE SEQUENCE [LARGE SCALE GENOMIC DNA]</scope>
    <source>
        <strain evidence="2 3">IHI A82</strain>
    </source>
</reference>
<accession>A0A439DFV4</accession>
<sequence>METHHRYYDTSLDKREMVSTVGRLARFIQVVHIVPGTGSAEGWVRLPSMGAVYGKWEMEAFEYYHHRLPQGQYTRLRGNKLGLKVVDVAETTISISIIAISSISSIAIIVIVIVIITSESRSEEAKWHTWQGSIFRIDLQRWCVA</sequence>
<keyword evidence="1" id="KW-0472">Membrane</keyword>
<keyword evidence="1" id="KW-1133">Transmembrane helix</keyword>
<name>A0A439DFV4_9PEZI</name>
<evidence type="ECO:0000313" key="2">
    <source>
        <dbReference type="EMBL" id="RWA13268.1"/>
    </source>
</evidence>
<keyword evidence="1" id="KW-0812">Transmembrane</keyword>
<dbReference type="AlphaFoldDB" id="A0A439DFV4"/>